<comment type="catalytic activity">
    <reaction evidence="9">
        <text>indole-3-pyruvate + NADPH + O2 + H(+) = (indol-3-yl)acetate + CO2 + NADP(+) + H2O</text>
        <dbReference type="Rhea" id="RHEA:34331"/>
        <dbReference type="ChEBI" id="CHEBI:15377"/>
        <dbReference type="ChEBI" id="CHEBI:15378"/>
        <dbReference type="ChEBI" id="CHEBI:15379"/>
        <dbReference type="ChEBI" id="CHEBI:16526"/>
        <dbReference type="ChEBI" id="CHEBI:17640"/>
        <dbReference type="ChEBI" id="CHEBI:30854"/>
        <dbReference type="ChEBI" id="CHEBI:57783"/>
        <dbReference type="ChEBI" id="CHEBI:58349"/>
        <dbReference type="EC" id="1.14.13.168"/>
    </reaction>
</comment>
<dbReference type="InterPro" id="IPR036188">
    <property type="entry name" value="FAD/NAD-bd_sf"/>
</dbReference>
<dbReference type="Proteomes" id="UP000775213">
    <property type="component" value="Unassembled WGS sequence"/>
</dbReference>
<sequence length="466" mass="52870">MLAYQWSSRSGMVNKTTVYLFSLDALSVTDSHHYQELKMERSPKPPMLWDLASGEQKPPSHLELKLHGEAIRSNNSKIIWFPGPLIIGAGPSGLAIAACLKEKGVPSLILEKESCIASSWRMRTYERLKLHLPKHFCELPLMPFPPDFPVYPTKQQFISYLDTYIKHFSIRPLFRMEVRKAEYDNNIDFWRINAGDDWEFISRWLIVATGENAEAMVPKITGMSEFKGRLLHTSCYKKGDDFRRERVLVVGCGNSGMEVCLDLCNNHAEASMVVRDKLHILPREVLGVSTFGLSVWLLRWLPVRVADCLLLLCARLILGDTEKHGLKRPKIGPLELKNSTGKTPVLDIGALSKIKSGHIKVVPGINRFLDKGVEFVDGRQEEFDTIILATGYRSNVTSWLKEEEFFCKKNGFPRTPFPNSWRGKNGLYATGFTRRGLLGASIDAHRIAEDIACQWNSKTKHLPMEL</sequence>
<evidence type="ECO:0000256" key="6">
    <source>
        <dbReference type="ARBA" id="ARBA00023002"/>
    </source>
</evidence>
<gene>
    <name evidence="10" type="ORF">IEQ34_004472</name>
</gene>
<protein>
    <recommendedName>
        <fullName evidence="8">indole-3-pyruvate monooxygenase</fullName>
        <ecNumber evidence="8">1.14.13.168</ecNumber>
    </recommendedName>
</protein>
<comment type="cofactor">
    <cofactor evidence="1">
        <name>FAD</name>
        <dbReference type="ChEBI" id="CHEBI:57692"/>
    </cofactor>
</comment>
<dbReference type="PANTHER" id="PTHR43539">
    <property type="entry name" value="FLAVIN-BINDING MONOOXYGENASE-LIKE PROTEIN (AFU_ORTHOLOGUE AFUA_4G09220)"/>
    <property type="match status" value="1"/>
</dbReference>
<dbReference type="EC" id="1.14.13.168" evidence="8"/>
<dbReference type="SUPFAM" id="SSF51905">
    <property type="entry name" value="FAD/NAD(P)-binding domain"/>
    <property type="match status" value="2"/>
</dbReference>
<dbReference type="GO" id="GO:0050660">
    <property type="term" value="F:flavin adenine dinucleotide binding"/>
    <property type="evidence" value="ECO:0007669"/>
    <property type="project" value="TreeGrafter"/>
</dbReference>
<evidence type="ECO:0000256" key="3">
    <source>
        <dbReference type="ARBA" id="ARBA00022630"/>
    </source>
</evidence>
<evidence type="ECO:0000256" key="5">
    <source>
        <dbReference type="ARBA" id="ARBA00022857"/>
    </source>
</evidence>
<evidence type="ECO:0000256" key="4">
    <source>
        <dbReference type="ARBA" id="ARBA00022827"/>
    </source>
</evidence>
<keyword evidence="6" id="KW-0560">Oxidoreductase</keyword>
<comment type="caution">
    <text evidence="10">The sequence shown here is derived from an EMBL/GenBank/DDBJ whole genome shotgun (WGS) entry which is preliminary data.</text>
</comment>
<dbReference type="Gene3D" id="3.50.50.60">
    <property type="entry name" value="FAD/NAD(P)-binding domain"/>
    <property type="match status" value="1"/>
</dbReference>
<keyword evidence="3" id="KW-0285">Flavoprotein</keyword>
<comment type="similarity">
    <text evidence="2">Belongs to the FMO family.</text>
</comment>
<keyword evidence="5" id="KW-0521">NADP</keyword>
<dbReference type="GO" id="GO:0103075">
    <property type="term" value="F:indole-3-pyruvate monooxygenase activity"/>
    <property type="evidence" value="ECO:0007669"/>
    <property type="project" value="UniProtKB-EC"/>
</dbReference>
<evidence type="ECO:0000313" key="10">
    <source>
        <dbReference type="EMBL" id="KAH0467234.1"/>
    </source>
</evidence>
<evidence type="ECO:0000256" key="9">
    <source>
        <dbReference type="ARBA" id="ARBA00047707"/>
    </source>
</evidence>
<dbReference type="GO" id="GO:0009851">
    <property type="term" value="P:auxin biosynthetic process"/>
    <property type="evidence" value="ECO:0007669"/>
    <property type="project" value="UniProtKB-ARBA"/>
</dbReference>
<evidence type="ECO:0000256" key="8">
    <source>
        <dbReference type="ARBA" id="ARBA00039148"/>
    </source>
</evidence>
<dbReference type="InterPro" id="IPR050982">
    <property type="entry name" value="Auxin_biosynth/cation_transpt"/>
</dbReference>
<evidence type="ECO:0000256" key="2">
    <source>
        <dbReference type="ARBA" id="ARBA00009183"/>
    </source>
</evidence>
<keyword evidence="7" id="KW-0503">Monooxygenase</keyword>
<name>A0AAV7H0B3_DENCH</name>
<keyword evidence="4" id="KW-0274">FAD</keyword>
<dbReference type="EMBL" id="JAGFBR010000005">
    <property type="protein sequence ID" value="KAH0467234.1"/>
    <property type="molecule type" value="Genomic_DNA"/>
</dbReference>
<dbReference type="FunFam" id="3.50.50.60:FF:000100">
    <property type="entry name" value="Flavin-containing monooxygenase"/>
    <property type="match status" value="1"/>
</dbReference>
<proteinExistence type="inferred from homology"/>
<evidence type="ECO:0000256" key="1">
    <source>
        <dbReference type="ARBA" id="ARBA00001974"/>
    </source>
</evidence>
<evidence type="ECO:0000313" key="11">
    <source>
        <dbReference type="Proteomes" id="UP000775213"/>
    </source>
</evidence>
<reference evidence="10 11" key="1">
    <citation type="journal article" date="2021" name="Hortic Res">
        <title>Chromosome-scale assembly of the Dendrobium chrysotoxum genome enhances the understanding of orchid evolution.</title>
        <authorList>
            <person name="Zhang Y."/>
            <person name="Zhang G.Q."/>
            <person name="Zhang D."/>
            <person name="Liu X.D."/>
            <person name="Xu X.Y."/>
            <person name="Sun W.H."/>
            <person name="Yu X."/>
            <person name="Zhu X."/>
            <person name="Wang Z.W."/>
            <person name="Zhao X."/>
            <person name="Zhong W.Y."/>
            <person name="Chen H."/>
            <person name="Yin W.L."/>
            <person name="Huang T."/>
            <person name="Niu S.C."/>
            <person name="Liu Z.J."/>
        </authorList>
    </citation>
    <scope>NUCLEOTIDE SEQUENCE [LARGE SCALE GENOMIC DNA]</scope>
    <source>
        <strain evidence="10">Lindl</strain>
    </source>
</reference>
<keyword evidence="11" id="KW-1185">Reference proteome</keyword>
<dbReference type="PRINTS" id="PR00368">
    <property type="entry name" value="FADPNR"/>
</dbReference>
<dbReference type="Pfam" id="PF13738">
    <property type="entry name" value="Pyr_redox_3"/>
    <property type="match status" value="1"/>
</dbReference>
<organism evidence="10 11">
    <name type="scientific">Dendrobium chrysotoxum</name>
    <name type="common">Orchid</name>
    <dbReference type="NCBI Taxonomy" id="161865"/>
    <lineage>
        <taxon>Eukaryota</taxon>
        <taxon>Viridiplantae</taxon>
        <taxon>Streptophyta</taxon>
        <taxon>Embryophyta</taxon>
        <taxon>Tracheophyta</taxon>
        <taxon>Spermatophyta</taxon>
        <taxon>Magnoliopsida</taxon>
        <taxon>Liliopsida</taxon>
        <taxon>Asparagales</taxon>
        <taxon>Orchidaceae</taxon>
        <taxon>Epidendroideae</taxon>
        <taxon>Malaxideae</taxon>
        <taxon>Dendrobiinae</taxon>
        <taxon>Dendrobium</taxon>
    </lineage>
</organism>
<accession>A0AAV7H0B3</accession>
<dbReference type="AlphaFoldDB" id="A0AAV7H0B3"/>
<evidence type="ECO:0000256" key="7">
    <source>
        <dbReference type="ARBA" id="ARBA00023033"/>
    </source>
</evidence>
<dbReference type="PANTHER" id="PTHR43539:SF56">
    <property type="entry name" value="EXPRESSED PROTEIN"/>
    <property type="match status" value="1"/>
</dbReference>
<dbReference type="PRINTS" id="PR00469">
    <property type="entry name" value="PNDRDTASEII"/>
</dbReference>